<dbReference type="Proteomes" id="UP000245934">
    <property type="component" value="Unassembled WGS sequence"/>
</dbReference>
<proteinExistence type="predicted"/>
<sequence>MKSSLHLLISFSFPLWSWLKKRQEMLYNYKRAGKQDNLRIGGVMFTKLQYGNSLHFVINILIAQTF</sequence>
<protein>
    <submittedName>
        <fullName evidence="1">Uncharacterized protein</fullName>
    </submittedName>
</protein>
<reference evidence="1 2" key="1">
    <citation type="submission" date="2018-05" db="EMBL/GenBank/DDBJ databases">
        <title>Draft genome of Methanospirillum stamsii Pt1.</title>
        <authorList>
            <person name="Dueholm M.S."/>
            <person name="Nielsen P.H."/>
            <person name="Bakmann L.F."/>
            <person name="Otzen D.E."/>
        </authorList>
    </citation>
    <scope>NUCLEOTIDE SEQUENCE [LARGE SCALE GENOMIC DNA]</scope>
    <source>
        <strain evidence="1 2">Pt1</strain>
    </source>
</reference>
<organism evidence="1 2">
    <name type="scientific">Methanospirillum stamsii</name>
    <dbReference type="NCBI Taxonomy" id="1277351"/>
    <lineage>
        <taxon>Archaea</taxon>
        <taxon>Methanobacteriati</taxon>
        <taxon>Methanobacteriota</taxon>
        <taxon>Stenosarchaea group</taxon>
        <taxon>Methanomicrobia</taxon>
        <taxon>Methanomicrobiales</taxon>
        <taxon>Methanospirillaceae</taxon>
        <taxon>Methanospirillum</taxon>
    </lineage>
</organism>
<gene>
    <name evidence="1" type="ORF">DLD82_09060</name>
</gene>
<keyword evidence="2" id="KW-1185">Reference proteome</keyword>
<name>A0A2V2NDL9_9EURY</name>
<comment type="caution">
    <text evidence="1">The sequence shown here is derived from an EMBL/GenBank/DDBJ whole genome shotgun (WGS) entry which is preliminary data.</text>
</comment>
<dbReference type="AlphaFoldDB" id="A0A2V2NDL9"/>
<evidence type="ECO:0000313" key="1">
    <source>
        <dbReference type="EMBL" id="PWR73393.1"/>
    </source>
</evidence>
<evidence type="ECO:0000313" key="2">
    <source>
        <dbReference type="Proteomes" id="UP000245934"/>
    </source>
</evidence>
<dbReference type="EMBL" id="QGMZ01000018">
    <property type="protein sequence ID" value="PWR73393.1"/>
    <property type="molecule type" value="Genomic_DNA"/>
</dbReference>
<accession>A0A2V2NDL9</accession>